<comment type="caution">
    <text evidence="1">The sequence shown here is derived from an EMBL/GenBank/DDBJ whole genome shotgun (WGS) entry which is preliminary data.</text>
</comment>
<dbReference type="RefSeq" id="WP_148902594.1">
    <property type="nucleotide sequence ID" value="NZ_VSZQ01000059.1"/>
</dbReference>
<sequence>MILAFKPQEDGDQLAAAAVHALDSDDDPEGPRVRVLMRYAVDLRFQGKELSHSVRTSQYILDAVVNDIETRHEPNEVVHLLAQVAPENTASVKCLERYGLTNKGIDHEGMHRYSGRIL</sequence>
<accession>A0A5D4JGY1</accession>
<organism evidence="1 2">
    <name type="scientific">Streptomyces parvus</name>
    <dbReference type="NCBI Taxonomy" id="66428"/>
    <lineage>
        <taxon>Bacteria</taxon>
        <taxon>Bacillati</taxon>
        <taxon>Actinomycetota</taxon>
        <taxon>Actinomycetes</taxon>
        <taxon>Kitasatosporales</taxon>
        <taxon>Streptomycetaceae</taxon>
        <taxon>Streptomyces</taxon>
    </lineage>
</organism>
<evidence type="ECO:0008006" key="3">
    <source>
        <dbReference type="Google" id="ProtNLM"/>
    </source>
</evidence>
<dbReference type="AlphaFoldDB" id="A0A5D4JGY1"/>
<proteinExistence type="predicted"/>
<evidence type="ECO:0000313" key="2">
    <source>
        <dbReference type="Proteomes" id="UP000323242"/>
    </source>
</evidence>
<dbReference type="EMBL" id="VSZQ01000059">
    <property type="protein sequence ID" value="TYR64094.1"/>
    <property type="molecule type" value="Genomic_DNA"/>
</dbReference>
<dbReference type="Proteomes" id="UP000323242">
    <property type="component" value="Unassembled WGS sequence"/>
</dbReference>
<protein>
    <recommendedName>
        <fullName evidence="3">GNAT family N-acetyltransferase</fullName>
    </recommendedName>
</protein>
<keyword evidence="2" id="KW-1185">Reference proteome</keyword>
<reference evidence="1 2" key="1">
    <citation type="submission" date="2019-08" db="EMBL/GenBank/DDBJ databases">
        <title>Draft genome for granaticin producer strain Streptomyces parvus C05.</title>
        <authorList>
            <person name="Gonzalez-Pimentel J.L."/>
        </authorList>
    </citation>
    <scope>NUCLEOTIDE SEQUENCE [LARGE SCALE GENOMIC DNA]</scope>
    <source>
        <strain evidence="1 2">C05</strain>
    </source>
</reference>
<name>A0A5D4JGY1_9ACTN</name>
<evidence type="ECO:0000313" key="1">
    <source>
        <dbReference type="EMBL" id="TYR64094.1"/>
    </source>
</evidence>
<gene>
    <name evidence="1" type="ORF">FY004_13295</name>
</gene>